<organism evidence="3 4">
    <name type="scientific">Steroidobacter denitrificans</name>
    <dbReference type="NCBI Taxonomy" id="465721"/>
    <lineage>
        <taxon>Bacteria</taxon>
        <taxon>Pseudomonadati</taxon>
        <taxon>Pseudomonadota</taxon>
        <taxon>Gammaproteobacteria</taxon>
        <taxon>Steroidobacterales</taxon>
        <taxon>Steroidobacteraceae</taxon>
        <taxon>Steroidobacter</taxon>
    </lineage>
</organism>
<gene>
    <name evidence="3" type="ORF">ACG33_07900</name>
</gene>
<evidence type="ECO:0000256" key="1">
    <source>
        <dbReference type="SAM" id="Coils"/>
    </source>
</evidence>
<dbReference type="KEGG" id="sdf:ACG33_07900"/>
<name>A0A127FBP1_STEDE</name>
<protein>
    <submittedName>
        <fullName evidence="3">Uncharacterized protein</fullName>
    </submittedName>
</protein>
<proteinExistence type="predicted"/>
<reference evidence="3 4" key="1">
    <citation type="submission" date="2015-06" db="EMBL/GenBank/DDBJ databases">
        <title>A Comprehensive Approach to Explore the Metabolic and Phylogenetic Diversity of Bacterial Steroid Degradation in the Environment: Testosterone as an Example.</title>
        <authorList>
            <person name="Yang F.-C."/>
            <person name="Chen Y.-L."/>
            <person name="Yu C.-P."/>
            <person name="Tang S.-L."/>
            <person name="Wang P.-H."/>
            <person name="Ismail W."/>
            <person name="Wang C.-H."/>
            <person name="Yang C.-Y."/>
            <person name="Chiang Y.-R."/>
        </authorList>
    </citation>
    <scope>NUCLEOTIDE SEQUENCE [LARGE SCALE GENOMIC DNA]</scope>
    <source>
        <strain evidence="3 4">DSM 18526</strain>
    </source>
</reference>
<evidence type="ECO:0000313" key="4">
    <source>
        <dbReference type="Proteomes" id="UP000070250"/>
    </source>
</evidence>
<feature type="compositionally biased region" description="Basic and acidic residues" evidence="2">
    <location>
        <begin position="146"/>
        <end position="169"/>
    </location>
</feature>
<feature type="coiled-coil region" evidence="1">
    <location>
        <begin position="85"/>
        <end position="112"/>
    </location>
</feature>
<feature type="region of interest" description="Disordered" evidence="2">
    <location>
        <begin position="134"/>
        <end position="169"/>
    </location>
</feature>
<evidence type="ECO:0000256" key="2">
    <source>
        <dbReference type="SAM" id="MobiDB-lite"/>
    </source>
</evidence>
<evidence type="ECO:0000313" key="3">
    <source>
        <dbReference type="EMBL" id="AMN47020.1"/>
    </source>
</evidence>
<dbReference type="AlphaFoldDB" id="A0A127FBP1"/>
<accession>A0A127FBP1</accession>
<dbReference type="STRING" id="465721.ACG33_07900"/>
<keyword evidence="4" id="KW-1185">Reference proteome</keyword>
<sequence length="169" mass="18925">MIGQMIPLKQMTAGMAACIREWILPYLSDAMARIQAEQLIVLLNELPRSFEPAALKRIKADTEEGALLLRNAGEAIDCSADGWDVDQLMAENAEVKERLEALAQRCRAVSESDAACERLLEIQRYFVRSARREGEGAQTQVFAELTTRDRDGKQDLRKEDSKSARQDGP</sequence>
<dbReference type="Proteomes" id="UP000070250">
    <property type="component" value="Chromosome"/>
</dbReference>
<keyword evidence="1" id="KW-0175">Coiled coil</keyword>
<dbReference type="EMBL" id="CP011971">
    <property type="protein sequence ID" value="AMN47020.1"/>
    <property type="molecule type" value="Genomic_DNA"/>
</dbReference>